<dbReference type="InterPro" id="IPR008334">
    <property type="entry name" value="5'-Nucleotdase_C"/>
</dbReference>
<dbReference type="Pfam" id="PF02872">
    <property type="entry name" value="5_nucleotid_C"/>
    <property type="match status" value="1"/>
</dbReference>
<reference evidence="3" key="3">
    <citation type="submission" date="2020-07" db="EMBL/GenBank/DDBJ databases">
        <authorList>
            <person name="Yang C."/>
        </authorList>
    </citation>
    <scope>NUCLEOTIDE SEQUENCE</scope>
    <source>
        <strain evidence="3">Cx-624</strain>
    </source>
</reference>
<evidence type="ECO:0000259" key="2">
    <source>
        <dbReference type="Pfam" id="PF02872"/>
    </source>
</evidence>
<dbReference type="GO" id="GO:0009166">
    <property type="term" value="P:nucleotide catabolic process"/>
    <property type="evidence" value="ECO:0007669"/>
    <property type="project" value="InterPro"/>
</dbReference>
<proteinExistence type="predicted"/>
<dbReference type="PRINTS" id="PR01607">
    <property type="entry name" value="APYRASEFAMLY"/>
</dbReference>
<dbReference type="Proteomes" id="UP000515349">
    <property type="component" value="Chromosome"/>
</dbReference>
<feature type="signal peptide" evidence="1">
    <location>
        <begin position="1"/>
        <end position="23"/>
    </location>
</feature>
<dbReference type="SUPFAM" id="SSF55816">
    <property type="entry name" value="5'-nucleotidase (syn. UDP-sugar hydrolase), C-terminal domain"/>
    <property type="match status" value="1"/>
</dbReference>
<dbReference type="RefSeq" id="WP_181886629.1">
    <property type="nucleotide sequence ID" value="NZ_CP059472.1"/>
</dbReference>
<evidence type="ECO:0000313" key="3">
    <source>
        <dbReference type="EMBL" id="MBA5246554.1"/>
    </source>
</evidence>
<dbReference type="PANTHER" id="PTHR11575">
    <property type="entry name" value="5'-NUCLEOTIDASE-RELATED"/>
    <property type="match status" value="1"/>
</dbReference>
<protein>
    <submittedName>
        <fullName evidence="4">5'-nucleotidase C-terminal domain-containing protein</fullName>
    </submittedName>
</protein>
<evidence type="ECO:0000313" key="6">
    <source>
        <dbReference type="Proteomes" id="UP000539710"/>
    </source>
</evidence>
<keyword evidence="1" id="KW-0732">Signal</keyword>
<dbReference type="InterPro" id="IPR036907">
    <property type="entry name" value="5'-Nucleotdase_C_sf"/>
</dbReference>
<reference evidence="4 5" key="1">
    <citation type="submission" date="2020-07" db="EMBL/GenBank/DDBJ databases">
        <title>Chryseobacterium sp.cx-624.</title>
        <authorList>
            <person name="Yang C."/>
        </authorList>
    </citation>
    <scope>NUCLEOTIDE SEQUENCE [LARGE SCALE GENOMIC DNA]</scope>
    <source>
        <strain evidence="4">Cx-624</strain>
        <strain evidence="5">cx-624</strain>
    </source>
</reference>
<dbReference type="PANTHER" id="PTHR11575:SF24">
    <property type="entry name" value="5'-NUCLEOTIDASE"/>
    <property type="match status" value="1"/>
</dbReference>
<dbReference type="KEGG" id="cbau:H1R16_10300"/>
<dbReference type="GO" id="GO:0016787">
    <property type="term" value="F:hydrolase activity"/>
    <property type="evidence" value="ECO:0007669"/>
    <property type="project" value="InterPro"/>
</dbReference>
<dbReference type="EMBL" id="JACEUX010000001">
    <property type="protein sequence ID" value="MBA5246554.1"/>
    <property type="molecule type" value="Genomic_DNA"/>
</dbReference>
<dbReference type="GO" id="GO:0030288">
    <property type="term" value="C:outer membrane-bounded periplasmic space"/>
    <property type="evidence" value="ECO:0007669"/>
    <property type="project" value="TreeGrafter"/>
</dbReference>
<evidence type="ECO:0000313" key="4">
    <source>
        <dbReference type="EMBL" id="QMS98085.1"/>
    </source>
</evidence>
<feature type="domain" description="5'-Nucleotidase C-terminal" evidence="2">
    <location>
        <begin position="72"/>
        <end position="210"/>
    </location>
</feature>
<dbReference type="AlphaFoldDB" id="A0A7D7QK82"/>
<organism evidence="4 5">
    <name type="scientific">Marnyiella aurantia</name>
    <dbReference type="NCBI Taxonomy" id="2758037"/>
    <lineage>
        <taxon>Bacteria</taxon>
        <taxon>Pseudomonadati</taxon>
        <taxon>Bacteroidota</taxon>
        <taxon>Flavobacteriia</taxon>
        <taxon>Flavobacteriales</taxon>
        <taxon>Weeksellaceae</taxon>
        <taxon>Marnyiella</taxon>
    </lineage>
</organism>
<reference evidence="6" key="2">
    <citation type="submission" date="2020-07" db="EMBL/GenBank/DDBJ databases">
        <title>Flavobacterium sp. xlx-214.</title>
        <authorList>
            <person name="Yang C."/>
        </authorList>
    </citation>
    <scope>NUCLEOTIDE SEQUENCE [LARGE SCALE GENOMIC DNA]</scope>
    <source>
        <strain evidence="6">CX-624</strain>
    </source>
</reference>
<dbReference type="EMBL" id="CP059472">
    <property type="protein sequence ID" value="QMS98085.1"/>
    <property type="molecule type" value="Genomic_DNA"/>
</dbReference>
<gene>
    <name evidence="4" type="ORF">H1R16_10300</name>
    <name evidence="3" type="ORF">H2507_05165</name>
</gene>
<evidence type="ECO:0000256" key="1">
    <source>
        <dbReference type="SAM" id="SignalP"/>
    </source>
</evidence>
<accession>A0A7D7QK82</accession>
<dbReference type="InterPro" id="IPR006179">
    <property type="entry name" value="5_nucleotidase/apyrase"/>
</dbReference>
<sequence>MNYKYWSAAVVLFAFTACRAPLAVSGVQTQKNISIAETLTEDPEFVQVIAPYKKDLDSKMNTRLSYTSVDLNKQGDNSNLGNLLADFTLQGAAEWAKANDRPAVDAAVINIGGIRTSIGKGDILTRHIYEVMPFENEVVIMKLDGTRMEQLFEFYRKFQKNNPVSGLVIETDGTVLVTNKINGDAFDKSKTYYIATSDYLAGGGDNMQFFVGAELIKTGIRMRDLFIEKFKAMPEVKEPTDLRLQFKNKPNRTDNE</sequence>
<keyword evidence="6" id="KW-1185">Reference proteome</keyword>
<dbReference type="Gene3D" id="3.90.780.10">
    <property type="entry name" value="5'-Nucleotidase, C-terminal domain"/>
    <property type="match status" value="1"/>
</dbReference>
<evidence type="ECO:0000313" key="5">
    <source>
        <dbReference type="Proteomes" id="UP000515349"/>
    </source>
</evidence>
<dbReference type="PROSITE" id="PS51257">
    <property type="entry name" value="PROKAR_LIPOPROTEIN"/>
    <property type="match status" value="1"/>
</dbReference>
<feature type="chain" id="PRO_5044656314" evidence="1">
    <location>
        <begin position="24"/>
        <end position="256"/>
    </location>
</feature>
<dbReference type="Proteomes" id="UP000539710">
    <property type="component" value="Unassembled WGS sequence"/>
</dbReference>
<name>A0A7D7QK82_9FLAO</name>